<dbReference type="EMBL" id="JYDV01000191">
    <property type="protein sequence ID" value="KRZ25816.1"/>
    <property type="molecule type" value="Genomic_DNA"/>
</dbReference>
<accession>A0A0V1GS83</accession>
<protein>
    <submittedName>
        <fullName evidence="3">Uncharacterized protein</fullName>
    </submittedName>
</protein>
<keyword evidence="1" id="KW-0472">Membrane</keyword>
<sequence>MNSVPNALEENFYEVSLGVTAPRKYLVFVDNETTDSETEKFDAERPKLTEAQLEAGVNSQEETAQDGTNSEAYSKLIEKLYSRFILCVVCFFLLGFTTALWVMSLSLC</sequence>
<organism evidence="3 6">
    <name type="scientific">Trichinella pseudospiralis</name>
    <name type="common">Parasitic roundworm</name>
    <dbReference type="NCBI Taxonomy" id="6337"/>
    <lineage>
        <taxon>Eukaryota</taxon>
        <taxon>Metazoa</taxon>
        <taxon>Ecdysozoa</taxon>
        <taxon>Nematoda</taxon>
        <taxon>Enoplea</taxon>
        <taxon>Dorylaimia</taxon>
        <taxon>Trichinellida</taxon>
        <taxon>Trichinellidae</taxon>
        <taxon>Trichinella</taxon>
    </lineage>
</organism>
<proteinExistence type="predicted"/>
<dbReference type="EMBL" id="JYDR01000220">
    <property type="protein sequence ID" value="KRY65273.1"/>
    <property type="molecule type" value="Genomic_DNA"/>
</dbReference>
<evidence type="ECO:0000256" key="1">
    <source>
        <dbReference type="SAM" id="Phobius"/>
    </source>
</evidence>
<comment type="caution">
    <text evidence="3">The sequence shown here is derived from an EMBL/GenBank/DDBJ whole genome shotgun (WGS) entry which is preliminary data.</text>
</comment>
<keyword evidence="1" id="KW-1133">Transmembrane helix</keyword>
<dbReference type="Proteomes" id="UP000054826">
    <property type="component" value="Unassembled WGS sequence"/>
</dbReference>
<dbReference type="Proteomes" id="UP000054805">
    <property type="component" value="Unassembled WGS sequence"/>
</dbReference>
<evidence type="ECO:0000313" key="5">
    <source>
        <dbReference type="Proteomes" id="UP000054632"/>
    </source>
</evidence>
<dbReference type="AlphaFoldDB" id="A0A0V1GS83"/>
<dbReference type="EMBL" id="JYDS01000739">
    <property type="protein sequence ID" value="KRZ00835.1"/>
    <property type="molecule type" value="Genomic_DNA"/>
</dbReference>
<feature type="transmembrane region" description="Helical" evidence="1">
    <location>
        <begin position="84"/>
        <end position="103"/>
    </location>
</feature>
<keyword evidence="1" id="KW-0812">Transmembrane</keyword>
<evidence type="ECO:0000313" key="3">
    <source>
        <dbReference type="EMBL" id="KRZ00835.1"/>
    </source>
</evidence>
<gene>
    <name evidence="2" type="ORF">T4A_11396</name>
    <name evidence="3" type="ORF">T4B_1587</name>
    <name evidence="4" type="ORF">T4C_7514</name>
</gene>
<evidence type="ECO:0000313" key="6">
    <source>
        <dbReference type="Proteomes" id="UP000054805"/>
    </source>
</evidence>
<name>A0A0V1GS83_TRIPS</name>
<dbReference type="Proteomes" id="UP000054632">
    <property type="component" value="Unassembled WGS sequence"/>
</dbReference>
<evidence type="ECO:0000313" key="2">
    <source>
        <dbReference type="EMBL" id="KRY65273.1"/>
    </source>
</evidence>
<keyword evidence="6" id="KW-1185">Reference proteome</keyword>
<reference evidence="5 6" key="1">
    <citation type="submission" date="2015-01" db="EMBL/GenBank/DDBJ databases">
        <title>Evolution of Trichinella species and genotypes.</title>
        <authorList>
            <person name="Korhonen P.K."/>
            <person name="Edoardo P."/>
            <person name="Giuseppe L.R."/>
            <person name="Gasser R.B."/>
        </authorList>
    </citation>
    <scope>NUCLEOTIDE SEQUENCE [LARGE SCALE GENOMIC DNA]</scope>
    <source>
        <strain evidence="2">ISS13</strain>
        <strain evidence="4">ISS176</strain>
        <strain evidence="3">ISS588</strain>
    </source>
</reference>
<evidence type="ECO:0000313" key="4">
    <source>
        <dbReference type="EMBL" id="KRZ25816.1"/>
    </source>
</evidence>